<accession>A0A8H4N1N8</accession>
<keyword evidence="2" id="KW-1185">Reference proteome</keyword>
<proteinExistence type="predicted"/>
<evidence type="ECO:0000313" key="2">
    <source>
        <dbReference type="Proteomes" id="UP000572817"/>
    </source>
</evidence>
<sequence>MDEIQRWMSFLIFGKSQAEVINFDPGNIDSPCSYSIVFEYSADGGGRMRAELVQRSLDNPDNEFRYRLMSFHDNALDALNDLAEDINFGNADKLYHKWEMRNILAVLHTWTNLGREGTIEISTVDVVTTMIHGIHGKHYKALLVPTTPGSDPTYGTVGQPSRVAALERLLEWTEVQLEQKYANAQYGQV</sequence>
<evidence type="ECO:0000313" key="1">
    <source>
        <dbReference type="EMBL" id="KAF4303823.1"/>
    </source>
</evidence>
<comment type="caution">
    <text evidence="1">The sequence shown here is derived from an EMBL/GenBank/DDBJ whole genome shotgun (WGS) entry which is preliminary data.</text>
</comment>
<protein>
    <submittedName>
        <fullName evidence="1">Uncharacterized protein</fullName>
    </submittedName>
</protein>
<name>A0A8H4N1N8_9PEZI</name>
<reference evidence="1" key="1">
    <citation type="submission" date="2020-04" db="EMBL/GenBank/DDBJ databases">
        <title>Genome Assembly and Annotation of Botryosphaeria dothidea sdau 11-99, a Latent Pathogen of Apple Fruit Ring Rot in China.</title>
        <authorList>
            <person name="Yu C."/>
            <person name="Diao Y."/>
            <person name="Lu Q."/>
            <person name="Zhao J."/>
            <person name="Cui S."/>
            <person name="Peng C."/>
            <person name="He B."/>
            <person name="Liu H."/>
        </authorList>
    </citation>
    <scope>NUCLEOTIDE SEQUENCE [LARGE SCALE GENOMIC DNA]</scope>
    <source>
        <strain evidence="1">Sdau11-99</strain>
    </source>
</reference>
<dbReference type="AlphaFoldDB" id="A0A8H4N1N8"/>
<dbReference type="EMBL" id="WWBZ02000051">
    <property type="protein sequence ID" value="KAF4303823.1"/>
    <property type="molecule type" value="Genomic_DNA"/>
</dbReference>
<organism evidence="1 2">
    <name type="scientific">Botryosphaeria dothidea</name>
    <dbReference type="NCBI Taxonomy" id="55169"/>
    <lineage>
        <taxon>Eukaryota</taxon>
        <taxon>Fungi</taxon>
        <taxon>Dikarya</taxon>
        <taxon>Ascomycota</taxon>
        <taxon>Pezizomycotina</taxon>
        <taxon>Dothideomycetes</taxon>
        <taxon>Dothideomycetes incertae sedis</taxon>
        <taxon>Botryosphaeriales</taxon>
        <taxon>Botryosphaeriaceae</taxon>
        <taxon>Botryosphaeria</taxon>
    </lineage>
</organism>
<gene>
    <name evidence="1" type="ORF">GTA08_BOTSDO08200</name>
</gene>
<dbReference type="Proteomes" id="UP000572817">
    <property type="component" value="Unassembled WGS sequence"/>
</dbReference>